<dbReference type="Pfam" id="PF07696">
    <property type="entry name" value="7TMR-DISMED2"/>
    <property type="match status" value="1"/>
</dbReference>
<dbReference type="InterPro" id="IPR011622">
    <property type="entry name" value="7TMR_DISM_rcpt_extracell_dom2"/>
</dbReference>
<keyword evidence="3" id="KW-1185">Reference proteome</keyword>
<feature type="domain" description="7TM-DISM receptor extracellular" evidence="1">
    <location>
        <begin position="58"/>
        <end position="172"/>
    </location>
</feature>
<sequence>MSRQSWTTNSICLTLFIHPTPMRLLLLVAVFSLSSLALAQAPLSLPGKLPTDQFDIGPYTEFYQDLSEDILPLSDIMTKDFRPFREKRNERATFAEQSIMVTWLRFTLRNTHPQDTLHVLHQTIVHGLITLYENNTCLGQTGISLPPQRRVSRFALPLSLPPLTERTYYVQVVDYIWSPSVIYSKLLSIRGSYELDYLSQWHMNVQLAVVGLLAGGCFL</sequence>
<dbReference type="OrthoDB" id="10017746at2"/>
<dbReference type="EMBL" id="PYFT01000001">
    <property type="protein sequence ID" value="PSR55361.1"/>
    <property type="molecule type" value="Genomic_DNA"/>
</dbReference>
<comment type="caution">
    <text evidence="2">The sequence shown here is derived from an EMBL/GenBank/DDBJ whole genome shotgun (WGS) entry which is preliminary data.</text>
</comment>
<proteinExistence type="predicted"/>
<accession>A0A2T2YIM7</accession>
<gene>
    <name evidence="2" type="ORF">AHMF7605_18540</name>
</gene>
<name>A0A2T2YIM7_9BACT</name>
<dbReference type="Proteomes" id="UP000240357">
    <property type="component" value="Unassembled WGS sequence"/>
</dbReference>
<evidence type="ECO:0000313" key="3">
    <source>
        <dbReference type="Proteomes" id="UP000240357"/>
    </source>
</evidence>
<reference evidence="2 3" key="1">
    <citation type="submission" date="2018-03" db="EMBL/GenBank/DDBJ databases">
        <title>Adhaeribacter sp. HMF7605 Genome sequencing and assembly.</title>
        <authorList>
            <person name="Kang H."/>
            <person name="Kang J."/>
            <person name="Cha I."/>
            <person name="Kim H."/>
            <person name="Joh K."/>
        </authorList>
    </citation>
    <scope>NUCLEOTIDE SEQUENCE [LARGE SCALE GENOMIC DNA]</scope>
    <source>
        <strain evidence="2 3">HMF7605</strain>
    </source>
</reference>
<dbReference type="AlphaFoldDB" id="A0A2T2YIM7"/>
<dbReference type="RefSeq" id="WP_106931540.1">
    <property type="nucleotide sequence ID" value="NZ_PYFT01000001.1"/>
</dbReference>
<organism evidence="2 3">
    <name type="scientific">Adhaeribacter arboris</name>
    <dbReference type="NCBI Taxonomy" id="2072846"/>
    <lineage>
        <taxon>Bacteria</taxon>
        <taxon>Pseudomonadati</taxon>
        <taxon>Bacteroidota</taxon>
        <taxon>Cytophagia</taxon>
        <taxon>Cytophagales</taxon>
        <taxon>Hymenobacteraceae</taxon>
        <taxon>Adhaeribacter</taxon>
    </lineage>
</organism>
<protein>
    <recommendedName>
        <fullName evidence="1">7TM-DISM receptor extracellular domain-containing protein</fullName>
    </recommendedName>
</protein>
<evidence type="ECO:0000259" key="1">
    <source>
        <dbReference type="Pfam" id="PF07696"/>
    </source>
</evidence>
<evidence type="ECO:0000313" key="2">
    <source>
        <dbReference type="EMBL" id="PSR55361.1"/>
    </source>
</evidence>